<dbReference type="PANTHER" id="PTHR35889:SF3">
    <property type="entry name" value="F-BOX DOMAIN-CONTAINING PROTEIN"/>
    <property type="match status" value="1"/>
</dbReference>
<evidence type="ECO:0000313" key="5">
    <source>
        <dbReference type="Proteomes" id="UP000479132"/>
    </source>
</evidence>
<feature type="chain" id="PRO_5026696604" description="Cytochrome C Planctomycete-type domain-containing protein" evidence="2">
    <location>
        <begin position="33"/>
        <end position="149"/>
    </location>
</feature>
<dbReference type="InterPro" id="IPR036909">
    <property type="entry name" value="Cyt_c-like_dom_sf"/>
</dbReference>
<feature type="region of interest" description="Disordered" evidence="1">
    <location>
        <begin position="29"/>
        <end position="52"/>
    </location>
</feature>
<gene>
    <name evidence="4" type="ORF">G3569_05960</name>
</gene>
<feature type="compositionally biased region" description="Basic and acidic residues" evidence="1">
    <location>
        <begin position="111"/>
        <end position="121"/>
    </location>
</feature>
<name>A0A6M1T1M9_9BACT</name>
<feature type="signal peptide" evidence="2">
    <location>
        <begin position="1"/>
        <end position="32"/>
    </location>
</feature>
<dbReference type="PROSITE" id="PS51257">
    <property type="entry name" value="PROKAR_LIPOPROTEIN"/>
    <property type="match status" value="1"/>
</dbReference>
<dbReference type="PANTHER" id="PTHR35889">
    <property type="entry name" value="CYCLOINULO-OLIGOSACCHARIDE FRUCTANOTRANSFERASE-RELATED"/>
    <property type="match status" value="1"/>
</dbReference>
<feature type="region of interest" description="Disordered" evidence="1">
    <location>
        <begin position="91"/>
        <end position="128"/>
    </location>
</feature>
<dbReference type="Proteomes" id="UP000479132">
    <property type="component" value="Unassembled WGS sequence"/>
</dbReference>
<dbReference type="AlphaFoldDB" id="A0A6M1T1M9"/>
<sequence>MRHSKITQRYLRPIIICALGLFLISCSSSTGPQDDDDNNPPPDDPDRLVSYSEDIQPIFSGNCATSGCHDAGSQKSGVNLSSYNAALNSTGNQYGKKVIDPGSPDNSPLMDKIEDNPDEGSRMPPNGSALAQAEIDSIRAWIEDDAPDN</sequence>
<dbReference type="EMBL" id="JAALLS010000006">
    <property type="protein sequence ID" value="NGP87889.1"/>
    <property type="molecule type" value="Genomic_DNA"/>
</dbReference>
<organism evidence="4 5">
    <name type="scientific">Fodinibius halophilus</name>
    <dbReference type="NCBI Taxonomy" id="1736908"/>
    <lineage>
        <taxon>Bacteria</taxon>
        <taxon>Pseudomonadati</taxon>
        <taxon>Balneolota</taxon>
        <taxon>Balneolia</taxon>
        <taxon>Balneolales</taxon>
        <taxon>Balneolaceae</taxon>
        <taxon>Fodinibius</taxon>
    </lineage>
</organism>
<evidence type="ECO:0000256" key="2">
    <source>
        <dbReference type="SAM" id="SignalP"/>
    </source>
</evidence>
<evidence type="ECO:0000259" key="3">
    <source>
        <dbReference type="Pfam" id="PF07635"/>
    </source>
</evidence>
<keyword evidence="5" id="KW-1185">Reference proteome</keyword>
<proteinExistence type="predicted"/>
<accession>A0A6M1T1M9</accession>
<evidence type="ECO:0000256" key="1">
    <source>
        <dbReference type="SAM" id="MobiDB-lite"/>
    </source>
</evidence>
<comment type="caution">
    <text evidence="4">The sequence shown here is derived from an EMBL/GenBank/DDBJ whole genome shotgun (WGS) entry which is preliminary data.</text>
</comment>
<protein>
    <recommendedName>
        <fullName evidence="3">Cytochrome C Planctomycete-type domain-containing protein</fullName>
    </recommendedName>
</protein>
<dbReference type="RefSeq" id="WP_165267072.1">
    <property type="nucleotide sequence ID" value="NZ_JAALLS010000006.1"/>
</dbReference>
<dbReference type="GO" id="GO:0020037">
    <property type="term" value="F:heme binding"/>
    <property type="evidence" value="ECO:0007669"/>
    <property type="project" value="InterPro"/>
</dbReference>
<dbReference type="Pfam" id="PF07635">
    <property type="entry name" value="PSCyt1"/>
    <property type="match status" value="1"/>
</dbReference>
<dbReference type="GO" id="GO:0009055">
    <property type="term" value="F:electron transfer activity"/>
    <property type="evidence" value="ECO:0007669"/>
    <property type="project" value="InterPro"/>
</dbReference>
<keyword evidence="2" id="KW-0732">Signal</keyword>
<dbReference type="InterPro" id="IPR011429">
    <property type="entry name" value="Cyt_c_Planctomycete-type"/>
</dbReference>
<feature type="domain" description="Cytochrome C Planctomycete-type" evidence="3">
    <location>
        <begin position="67"/>
        <end position="127"/>
    </location>
</feature>
<dbReference type="Gene3D" id="1.10.760.10">
    <property type="entry name" value="Cytochrome c-like domain"/>
    <property type="match status" value="1"/>
</dbReference>
<evidence type="ECO:0000313" key="4">
    <source>
        <dbReference type="EMBL" id="NGP87889.1"/>
    </source>
</evidence>
<reference evidence="4 5" key="1">
    <citation type="submission" date="2020-02" db="EMBL/GenBank/DDBJ databases">
        <title>Aliifodinibius halophilus 2W32, complete genome.</title>
        <authorList>
            <person name="Li Y."/>
            <person name="Wu S."/>
        </authorList>
    </citation>
    <scope>NUCLEOTIDE SEQUENCE [LARGE SCALE GENOMIC DNA]</scope>
    <source>
        <strain evidence="4 5">2W32</strain>
    </source>
</reference>